<dbReference type="EMBL" id="CP120997">
    <property type="protein sequence ID" value="WLQ37579.1"/>
    <property type="molecule type" value="Genomic_DNA"/>
</dbReference>
<evidence type="ECO:0000313" key="2">
    <source>
        <dbReference type="Proteomes" id="UP001239522"/>
    </source>
</evidence>
<keyword evidence="2" id="KW-1185">Reference proteome</keyword>
<reference evidence="1 2" key="1">
    <citation type="submission" date="2023-03" db="EMBL/GenBank/DDBJ databases">
        <title>Isolation and description of six Streptomyces strains from soil environments, able to metabolize different microbial glucans.</title>
        <authorList>
            <person name="Widen T."/>
            <person name="Larsbrink J."/>
        </authorList>
    </citation>
    <scope>NUCLEOTIDE SEQUENCE [LARGE SCALE GENOMIC DNA]</scope>
    <source>
        <strain evidence="1 2">Mut1</strain>
    </source>
</reference>
<protein>
    <recommendedName>
        <fullName evidence="3">Integrase</fullName>
    </recommendedName>
</protein>
<sequence>MFTPIVPPPALQVPVLRRIAGHGSLTTTQRYLHPDVRKITAAGAALSAHFGALRAPRSLPGPVVMTR</sequence>
<proteinExistence type="predicted"/>
<gene>
    <name evidence="1" type="ORF">P8A18_30910</name>
</gene>
<evidence type="ECO:0008006" key="3">
    <source>
        <dbReference type="Google" id="ProtNLM"/>
    </source>
</evidence>
<name>A0ABY9HT89_9ACTN</name>
<dbReference type="Proteomes" id="UP001239522">
    <property type="component" value="Chromosome"/>
</dbReference>
<evidence type="ECO:0000313" key="1">
    <source>
        <dbReference type="EMBL" id="WLQ37579.1"/>
    </source>
</evidence>
<organism evidence="1 2">
    <name type="scientific">Streptomyces castrisilvae</name>
    <dbReference type="NCBI Taxonomy" id="3033811"/>
    <lineage>
        <taxon>Bacteria</taxon>
        <taxon>Bacillati</taxon>
        <taxon>Actinomycetota</taxon>
        <taxon>Actinomycetes</taxon>
        <taxon>Kitasatosporales</taxon>
        <taxon>Streptomycetaceae</taxon>
        <taxon>Streptomyces</taxon>
    </lineage>
</organism>
<accession>A0ABY9HT89</accession>